<sequence>MSKKTRRTQKGFSLVELLIAMMLLAVGVMATIAMQFVSLGGYTTSREVTGATEMARVVESRLRAEALGWTAATPVNTVPPVYADGRAMSYLAEIAQAGGTWVPLYATPVNQRLANQGSARFCVFAVGEQLVEATIPQPYMSVQIAVVYPGAQGTFPNQSGADLHGRCDVINTAWLVPGDPTLALEMQGLRASYFGTALRPQ</sequence>
<dbReference type="Proteomes" id="UP000249169">
    <property type="component" value="Unassembled WGS sequence"/>
</dbReference>
<accession>A0A328CBU5</accession>
<evidence type="ECO:0000313" key="3">
    <source>
        <dbReference type="Proteomes" id="UP000249169"/>
    </source>
</evidence>
<dbReference type="AlphaFoldDB" id="A0A328CBU5"/>
<organism evidence="2 3">
    <name type="scientific">Lujinxingia litoralis</name>
    <dbReference type="NCBI Taxonomy" id="2211119"/>
    <lineage>
        <taxon>Bacteria</taxon>
        <taxon>Deltaproteobacteria</taxon>
        <taxon>Bradymonadales</taxon>
        <taxon>Lujinxingiaceae</taxon>
        <taxon>Lujinxingia</taxon>
    </lineage>
</organism>
<keyword evidence="3" id="KW-1185">Reference proteome</keyword>
<dbReference type="PROSITE" id="PS00409">
    <property type="entry name" value="PROKAR_NTER_METHYL"/>
    <property type="match status" value="1"/>
</dbReference>
<feature type="transmembrane region" description="Helical" evidence="1">
    <location>
        <begin position="12"/>
        <end position="37"/>
    </location>
</feature>
<dbReference type="EMBL" id="QHKO01000001">
    <property type="protein sequence ID" value="RAL25070.1"/>
    <property type="molecule type" value="Genomic_DNA"/>
</dbReference>
<reference evidence="2 3" key="1">
    <citation type="submission" date="2018-05" db="EMBL/GenBank/DDBJ databases">
        <title>Lujinxingia marina gen. nov. sp. nov., a new facultative anaerobic member of the class Deltaproteobacteria, and proposal of Lujinxingaceae fam. nov.</title>
        <authorList>
            <person name="Li C.-M."/>
        </authorList>
    </citation>
    <scope>NUCLEOTIDE SEQUENCE [LARGE SCALE GENOMIC DNA]</scope>
    <source>
        <strain evidence="2 3">B210</strain>
    </source>
</reference>
<evidence type="ECO:0000313" key="2">
    <source>
        <dbReference type="EMBL" id="RAL25070.1"/>
    </source>
</evidence>
<dbReference type="RefSeq" id="WP_111728242.1">
    <property type="nucleotide sequence ID" value="NZ_QHKO01000001.1"/>
</dbReference>
<proteinExistence type="predicted"/>
<keyword evidence="1" id="KW-1133">Transmembrane helix</keyword>
<keyword evidence="1" id="KW-0812">Transmembrane</keyword>
<dbReference type="InterPro" id="IPR012902">
    <property type="entry name" value="N_methyl_site"/>
</dbReference>
<dbReference type="Pfam" id="PF07963">
    <property type="entry name" value="N_methyl"/>
    <property type="match status" value="1"/>
</dbReference>
<name>A0A328CBU5_9DELT</name>
<dbReference type="OrthoDB" id="5507626at2"/>
<comment type="caution">
    <text evidence="2">The sequence shown here is derived from an EMBL/GenBank/DDBJ whole genome shotgun (WGS) entry which is preliminary data.</text>
</comment>
<evidence type="ECO:0008006" key="4">
    <source>
        <dbReference type="Google" id="ProtNLM"/>
    </source>
</evidence>
<protein>
    <recommendedName>
        <fullName evidence="4">Prepilin-type N-terminal cleavage/methylation domain-containing protein</fullName>
    </recommendedName>
</protein>
<gene>
    <name evidence="2" type="ORF">DL240_02320</name>
</gene>
<keyword evidence="1" id="KW-0472">Membrane</keyword>
<evidence type="ECO:0000256" key="1">
    <source>
        <dbReference type="SAM" id="Phobius"/>
    </source>
</evidence>
<dbReference type="NCBIfam" id="TIGR02532">
    <property type="entry name" value="IV_pilin_GFxxxE"/>
    <property type="match status" value="1"/>
</dbReference>